<sequence length="65" mass="7228">MAKKNKDLPRVVKTKKKCCKSRPRCKKCPVVCKRLSNQGLAERLPNGSYVLSIDVSKKAIKAARG</sequence>
<proteinExistence type="predicted"/>
<keyword evidence="2" id="KW-1185">Reference proteome</keyword>
<dbReference type="OrthoDB" id="10004533at2"/>
<protein>
    <submittedName>
        <fullName evidence="1">Uncharacterized protein</fullName>
    </submittedName>
</protein>
<evidence type="ECO:0000313" key="1">
    <source>
        <dbReference type="EMBL" id="RKQ92826.1"/>
    </source>
</evidence>
<dbReference type="AlphaFoldDB" id="A0A660LEU4"/>
<comment type="caution">
    <text evidence="1">The sequence shown here is derived from an EMBL/GenBank/DDBJ whole genome shotgun (WGS) entry which is preliminary data.</text>
</comment>
<accession>A0A660LEU4</accession>
<reference evidence="1 2" key="1">
    <citation type="submission" date="2018-10" db="EMBL/GenBank/DDBJ databases">
        <title>Genomic Encyclopedia of Archaeal and Bacterial Type Strains, Phase II (KMG-II): from individual species to whole genera.</title>
        <authorList>
            <person name="Goeker M."/>
        </authorList>
    </citation>
    <scope>NUCLEOTIDE SEQUENCE [LARGE SCALE GENOMIC DNA]</scope>
    <source>
        <strain evidence="1 2">DSM 14954</strain>
    </source>
</reference>
<gene>
    <name evidence="1" type="ORF">C8N24_2681</name>
</gene>
<organism evidence="1 2">
    <name type="scientific">Solirubrobacter pauli</name>
    <dbReference type="NCBI Taxonomy" id="166793"/>
    <lineage>
        <taxon>Bacteria</taxon>
        <taxon>Bacillati</taxon>
        <taxon>Actinomycetota</taxon>
        <taxon>Thermoleophilia</taxon>
        <taxon>Solirubrobacterales</taxon>
        <taxon>Solirubrobacteraceae</taxon>
        <taxon>Solirubrobacter</taxon>
    </lineage>
</organism>
<evidence type="ECO:0000313" key="2">
    <source>
        <dbReference type="Proteomes" id="UP000278962"/>
    </source>
</evidence>
<dbReference type="EMBL" id="RBIL01000001">
    <property type="protein sequence ID" value="RKQ92826.1"/>
    <property type="molecule type" value="Genomic_DNA"/>
</dbReference>
<dbReference type="Proteomes" id="UP000278962">
    <property type="component" value="Unassembled WGS sequence"/>
</dbReference>
<name>A0A660LEU4_9ACTN</name>
<dbReference type="RefSeq" id="WP_121250603.1">
    <property type="nucleotide sequence ID" value="NZ_RBIL01000001.1"/>
</dbReference>